<name>A0AA86P099_9EUKA</name>
<reference evidence="2 3" key="2">
    <citation type="submission" date="2024-07" db="EMBL/GenBank/DDBJ databases">
        <authorList>
            <person name="Akdeniz Z."/>
        </authorList>
    </citation>
    <scope>NUCLEOTIDE SEQUENCE [LARGE SCALE GENOMIC DNA]</scope>
</reference>
<dbReference type="AlphaFoldDB" id="A0AA86P099"/>
<proteinExistence type="predicted"/>
<accession>A0AA86P099</accession>
<dbReference type="EMBL" id="CATOUU010000409">
    <property type="protein sequence ID" value="CAI9928590.1"/>
    <property type="molecule type" value="Genomic_DNA"/>
</dbReference>
<gene>
    <name evidence="1" type="ORF">HINF_LOCUS16235</name>
    <name evidence="2" type="ORF">HINF_LOCUS51291</name>
</gene>
<evidence type="ECO:0000313" key="1">
    <source>
        <dbReference type="EMBL" id="CAI9928590.1"/>
    </source>
</evidence>
<comment type="caution">
    <text evidence="1">The sequence shown here is derived from an EMBL/GenBank/DDBJ whole genome shotgun (WGS) entry which is preliminary data.</text>
</comment>
<protein>
    <submittedName>
        <fullName evidence="1">Uncharacterized protein</fullName>
    </submittedName>
</protein>
<keyword evidence="3" id="KW-1185">Reference proteome</keyword>
<dbReference type="Proteomes" id="UP001642409">
    <property type="component" value="Unassembled WGS sequence"/>
</dbReference>
<dbReference type="EMBL" id="CAXDID020000250">
    <property type="protein sequence ID" value="CAL6064310.1"/>
    <property type="molecule type" value="Genomic_DNA"/>
</dbReference>
<evidence type="ECO:0000313" key="2">
    <source>
        <dbReference type="EMBL" id="CAL6064310.1"/>
    </source>
</evidence>
<organism evidence="1">
    <name type="scientific">Hexamita inflata</name>
    <dbReference type="NCBI Taxonomy" id="28002"/>
    <lineage>
        <taxon>Eukaryota</taxon>
        <taxon>Metamonada</taxon>
        <taxon>Diplomonadida</taxon>
        <taxon>Hexamitidae</taxon>
        <taxon>Hexamitinae</taxon>
        <taxon>Hexamita</taxon>
    </lineage>
</organism>
<evidence type="ECO:0000313" key="3">
    <source>
        <dbReference type="Proteomes" id="UP001642409"/>
    </source>
</evidence>
<reference evidence="1" key="1">
    <citation type="submission" date="2023-06" db="EMBL/GenBank/DDBJ databases">
        <authorList>
            <person name="Kurt Z."/>
        </authorList>
    </citation>
    <scope>NUCLEOTIDE SEQUENCE</scope>
</reference>
<sequence>MIALSQTNNVLVAFIRYWINSVTEKSEIYDAAQNVYKQLDNTFDEVIIPMLPPSLELLTQKSLFAAMVLSIILKPADISKTVQIYVQMMHQYIGDTFTSVSGKVQPCVKTCSTGIIKYTNYLNNCFSKYAVEDQLS</sequence>